<gene>
    <name evidence="6" type="ORF">THFILI_06325</name>
</gene>
<dbReference type="PRINTS" id="PR00455">
    <property type="entry name" value="HTHTETR"/>
</dbReference>
<reference evidence="6 7" key="1">
    <citation type="journal article" date="2015" name="Genome Announc.">
        <title>Draft Genome Sequence of the Thermophile Thermus filiformis ATCC 43280, Producer of Carotenoid-(Di)glucoside-Branched Fatty Acid (Di)esters and Source of Hyperthermostable Enzymes of Biotechnological Interest.</title>
        <authorList>
            <person name="Mandelli F."/>
            <person name="Oliveira Ramires B."/>
            <person name="Couger M.B."/>
            <person name="Paixao D.A."/>
            <person name="Camilo C.M."/>
            <person name="Polikarpov I."/>
            <person name="Prade R."/>
            <person name="Riano-Pachon D.M."/>
            <person name="Squina F.M."/>
        </authorList>
    </citation>
    <scope>NUCLEOTIDE SEQUENCE [LARGE SCALE GENOMIC DNA]</scope>
    <source>
        <strain evidence="6 7">ATCC 43280</strain>
    </source>
</reference>
<dbReference type="Pfam" id="PF00440">
    <property type="entry name" value="TetR_N"/>
    <property type="match status" value="1"/>
</dbReference>
<keyword evidence="2 4" id="KW-0238">DNA-binding</keyword>
<keyword evidence="1" id="KW-0805">Transcription regulation</keyword>
<dbReference type="PANTHER" id="PTHR30055:SF234">
    <property type="entry name" value="HTH-TYPE TRANSCRIPTIONAL REGULATOR BETI"/>
    <property type="match status" value="1"/>
</dbReference>
<dbReference type="Gene3D" id="1.10.357.10">
    <property type="entry name" value="Tetracycline Repressor, domain 2"/>
    <property type="match status" value="1"/>
</dbReference>
<protein>
    <submittedName>
        <fullName evidence="6">TetR family transcriptional regulator</fullName>
    </submittedName>
</protein>
<keyword evidence="7" id="KW-1185">Reference proteome</keyword>
<dbReference type="InterPro" id="IPR036271">
    <property type="entry name" value="Tet_transcr_reg_TetR-rel_C_sf"/>
</dbReference>
<dbReference type="SUPFAM" id="SSF48498">
    <property type="entry name" value="Tetracyclin repressor-like, C-terminal domain"/>
    <property type="match status" value="1"/>
</dbReference>
<dbReference type="GO" id="GO:0000976">
    <property type="term" value="F:transcription cis-regulatory region binding"/>
    <property type="evidence" value="ECO:0007669"/>
    <property type="project" value="TreeGrafter"/>
</dbReference>
<organism evidence="6 7">
    <name type="scientific">Thermus filiformis</name>
    <dbReference type="NCBI Taxonomy" id="276"/>
    <lineage>
        <taxon>Bacteria</taxon>
        <taxon>Thermotogati</taxon>
        <taxon>Deinococcota</taxon>
        <taxon>Deinococci</taxon>
        <taxon>Thermales</taxon>
        <taxon>Thermaceae</taxon>
        <taxon>Thermus</taxon>
    </lineage>
</organism>
<name>A0A0A2WNN8_THEFI</name>
<dbReference type="InterPro" id="IPR050109">
    <property type="entry name" value="HTH-type_TetR-like_transc_reg"/>
</dbReference>
<evidence type="ECO:0000256" key="2">
    <source>
        <dbReference type="ARBA" id="ARBA00023125"/>
    </source>
</evidence>
<evidence type="ECO:0000256" key="3">
    <source>
        <dbReference type="ARBA" id="ARBA00023163"/>
    </source>
</evidence>
<sequence>MGGVVKEARVDKRTAILEATLAVLTEKGLSGLKVEEVARRAEVGKGTIYLYFKDKQDLLRALVEYRTFGFYQEVAAVVESPRPFFERLKEVLARRIAWVEEWRGLWAAVAREADPEPQAWLKGMHERYLALLEALVKSGQEEGAVREELSPRLTAAILAALGCSPLVDLPGEDYVGHLLLVLQKGVGR</sequence>
<comment type="caution">
    <text evidence="6">The sequence shown here is derived from an EMBL/GenBank/DDBJ whole genome shotgun (WGS) entry which is preliminary data.</text>
</comment>
<accession>A0A0A2WNN8</accession>
<keyword evidence="3" id="KW-0804">Transcription</keyword>
<dbReference type="STRING" id="276.THFILI_06325"/>
<evidence type="ECO:0000256" key="4">
    <source>
        <dbReference type="PROSITE-ProRule" id="PRU00335"/>
    </source>
</evidence>
<evidence type="ECO:0000313" key="6">
    <source>
        <dbReference type="EMBL" id="KGQ21781.2"/>
    </source>
</evidence>
<dbReference type="Proteomes" id="UP000030364">
    <property type="component" value="Unassembled WGS sequence"/>
</dbReference>
<dbReference type="SUPFAM" id="SSF46689">
    <property type="entry name" value="Homeodomain-like"/>
    <property type="match status" value="1"/>
</dbReference>
<proteinExistence type="predicted"/>
<feature type="DNA-binding region" description="H-T-H motif" evidence="4">
    <location>
        <begin position="33"/>
        <end position="52"/>
    </location>
</feature>
<feature type="domain" description="HTH tetR-type" evidence="5">
    <location>
        <begin position="10"/>
        <end position="70"/>
    </location>
</feature>
<dbReference type="PANTHER" id="PTHR30055">
    <property type="entry name" value="HTH-TYPE TRANSCRIPTIONAL REGULATOR RUTR"/>
    <property type="match status" value="1"/>
</dbReference>
<evidence type="ECO:0000256" key="1">
    <source>
        <dbReference type="ARBA" id="ARBA00023015"/>
    </source>
</evidence>
<dbReference type="PROSITE" id="PS50977">
    <property type="entry name" value="HTH_TETR_2"/>
    <property type="match status" value="1"/>
</dbReference>
<dbReference type="InterPro" id="IPR001647">
    <property type="entry name" value="HTH_TetR"/>
</dbReference>
<evidence type="ECO:0000259" key="5">
    <source>
        <dbReference type="PROSITE" id="PS50977"/>
    </source>
</evidence>
<evidence type="ECO:0000313" key="7">
    <source>
        <dbReference type="Proteomes" id="UP000030364"/>
    </source>
</evidence>
<dbReference type="AlphaFoldDB" id="A0A0A2WNN8"/>
<dbReference type="EMBL" id="JPSL02000039">
    <property type="protein sequence ID" value="KGQ21781.2"/>
    <property type="molecule type" value="Genomic_DNA"/>
</dbReference>
<dbReference type="InterPro" id="IPR009057">
    <property type="entry name" value="Homeodomain-like_sf"/>
</dbReference>
<dbReference type="GO" id="GO:0003700">
    <property type="term" value="F:DNA-binding transcription factor activity"/>
    <property type="evidence" value="ECO:0007669"/>
    <property type="project" value="TreeGrafter"/>
</dbReference>